<organism evidence="1 2">
    <name type="scientific">Nocardioides plantarum</name>
    <dbReference type="NCBI Taxonomy" id="29299"/>
    <lineage>
        <taxon>Bacteria</taxon>
        <taxon>Bacillati</taxon>
        <taxon>Actinomycetota</taxon>
        <taxon>Actinomycetes</taxon>
        <taxon>Propionibacteriales</taxon>
        <taxon>Nocardioidaceae</taxon>
        <taxon>Nocardioides</taxon>
    </lineage>
</organism>
<evidence type="ECO:0000313" key="2">
    <source>
        <dbReference type="Proteomes" id="UP001589750"/>
    </source>
</evidence>
<accession>A0ABV5KFP6</accession>
<dbReference type="Pfam" id="PF10049">
    <property type="entry name" value="DUF2283"/>
    <property type="match status" value="1"/>
</dbReference>
<dbReference type="Proteomes" id="UP001589750">
    <property type="component" value="Unassembled WGS sequence"/>
</dbReference>
<comment type="caution">
    <text evidence="1">The sequence shown here is derived from an EMBL/GenBank/DDBJ whole genome shotgun (WGS) entry which is preliminary data.</text>
</comment>
<protein>
    <submittedName>
        <fullName evidence="1">DUF2283 domain-containing protein</fullName>
    </submittedName>
</protein>
<sequence length="66" mass="7112">MTYDPDANAAYIYLVPDNQSGDVVRTVPVDGGDHPWMVNLDVGSDGRLVGIEVLDARSLLPEALVE</sequence>
<keyword evidence="2" id="KW-1185">Reference proteome</keyword>
<gene>
    <name evidence="1" type="ORF">ACFFRI_19420</name>
</gene>
<proteinExistence type="predicted"/>
<name>A0ABV5KFP6_9ACTN</name>
<dbReference type="RefSeq" id="WP_211350796.1">
    <property type="nucleotide sequence ID" value="NZ_JBHMDG010000030.1"/>
</dbReference>
<reference evidence="1 2" key="1">
    <citation type="submission" date="2024-09" db="EMBL/GenBank/DDBJ databases">
        <authorList>
            <person name="Sun Q."/>
            <person name="Mori K."/>
        </authorList>
    </citation>
    <scope>NUCLEOTIDE SEQUENCE [LARGE SCALE GENOMIC DNA]</scope>
    <source>
        <strain evidence="1 2">JCM 9626</strain>
    </source>
</reference>
<evidence type="ECO:0000313" key="1">
    <source>
        <dbReference type="EMBL" id="MFB9315227.1"/>
    </source>
</evidence>
<dbReference type="InterPro" id="IPR019270">
    <property type="entry name" value="DUF2283"/>
</dbReference>
<dbReference type="EMBL" id="JBHMDG010000030">
    <property type="protein sequence ID" value="MFB9315227.1"/>
    <property type="molecule type" value="Genomic_DNA"/>
</dbReference>